<sequence length="169" mass="19272">MHLQEIQSALVQEGSFYHLWPQRVCHLFQGDFEQVNAFCKTHRPTWPMTIEAVLQILSLSNNLRSPVDASVALRSRPLPNASTAQFLRGFEEAFHRMPSRERIEKEVECTIEYTLQTHAGMVWNCLVQRNDAFPLHKALSIAWTIAEKATKLDGSTIVPSYASRIPPNL</sequence>
<reference evidence="1 2" key="1">
    <citation type="submission" date="2017-11" db="EMBL/GenBank/DDBJ databases">
        <authorList>
            <person name="Kracher B."/>
        </authorList>
    </citation>
    <scope>NUCLEOTIDE SEQUENCE [LARGE SCALE GENOMIC DNA]</scope>
    <source>
        <strain evidence="1 2">RACE1</strain>
    </source>
</reference>
<organism evidence="1 2">
    <name type="scientific">Blumeria hordei</name>
    <name type="common">Barley powdery mildew</name>
    <name type="synonym">Blumeria graminis f. sp. hordei</name>
    <dbReference type="NCBI Taxonomy" id="2867405"/>
    <lineage>
        <taxon>Eukaryota</taxon>
        <taxon>Fungi</taxon>
        <taxon>Dikarya</taxon>
        <taxon>Ascomycota</taxon>
        <taxon>Pezizomycotina</taxon>
        <taxon>Leotiomycetes</taxon>
        <taxon>Erysiphales</taxon>
        <taxon>Erysiphaceae</taxon>
        <taxon>Blumeria</taxon>
    </lineage>
</organism>
<dbReference type="VEuPathDB" id="FungiDB:BLGHR1_15282"/>
<evidence type="ECO:0000313" key="2">
    <source>
        <dbReference type="Proteomes" id="UP000275772"/>
    </source>
</evidence>
<dbReference type="AlphaFoldDB" id="A0A383UY26"/>
<dbReference type="EMBL" id="UNSH01000067">
    <property type="protein sequence ID" value="SZF04485.1"/>
    <property type="molecule type" value="Genomic_DNA"/>
</dbReference>
<name>A0A383UY26_BLUHO</name>
<protein>
    <submittedName>
        <fullName evidence="1">Uncharacterized protein</fullName>
    </submittedName>
</protein>
<dbReference type="Proteomes" id="UP000275772">
    <property type="component" value="Unassembled WGS sequence"/>
</dbReference>
<gene>
    <name evidence="1" type="ORF">BLGHR1_15282</name>
</gene>
<proteinExistence type="predicted"/>
<accession>A0A383UY26</accession>
<evidence type="ECO:0000313" key="1">
    <source>
        <dbReference type="EMBL" id="SZF04485.1"/>
    </source>
</evidence>